<evidence type="ECO:0000313" key="3">
    <source>
        <dbReference type="Proteomes" id="UP000198891"/>
    </source>
</evidence>
<dbReference type="AlphaFoldDB" id="A0A1H3KNN4"/>
<evidence type="ECO:0000313" key="2">
    <source>
        <dbReference type="EMBL" id="SDY53669.1"/>
    </source>
</evidence>
<feature type="region of interest" description="Disordered" evidence="1">
    <location>
        <begin position="1"/>
        <end position="63"/>
    </location>
</feature>
<proteinExistence type="predicted"/>
<protein>
    <submittedName>
        <fullName evidence="2">Uncharacterized protein</fullName>
    </submittedName>
</protein>
<gene>
    <name evidence="2" type="ORF">SAMN05216554_0632</name>
</gene>
<dbReference type="STRING" id="381665.SAMN05216554_0632"/>
<keyword evidence="3" id="KW-1185">Reference proteome</keyword>
<reference evidence="2 3" key="1">
    <citation type="submission" date="2016-10" db="EMBL/GenBank/DDBJ databases">
        <authorList>
            <person name="de Groot N.N."/>
        </authorList>
    </citation>
    <scope>NUCLEOTIDE SEQUENCE [LARGE SCALE GENOMIC DNA]</scope>
    <source>
        <strain evidence="2 3">CGMCC 4.3491</strain>
    </source>
</reference>
<feature type="compositionally biased region" description="Basic and acidic residues" evidence="1">
    <location>
        <begin position="15"/>
        <end position="34"/>
    </location>
</feature>
<evidence type="ECO:0000256" key="1">
    <source>
        <dbReference type="SAM" id="MobiDB-lite"/>
    </source>
</evidence>
<dbReference type="Proteomes" id="UP000198891">
    <property type="component" value="Unassembled WGS sequence"/>
</dbReference>
<dbReference type="RefSeq" id="WP_092548599.1">
    <property type="nucleotide sequence ID" value="NZ_FNPZ01000001.1"/>
</dbReference>
<dbReference type="EMBL" id="FNPZ01000001">
    <property type="protein sequence ID" value="SDY53669.1"/>
    <property type="molecule type" value="Genomic_DNA"/>
</dbReference>
<sequence length="63" mass="6855">MLLGVAALGGATTVDGEHRIRDEGRRGRQQERDRPRHRLRHGDGFGGDRGIAGVADHELDRAG</sequence>
<accession>A0A1H3KNN4</accession>
<organism evidence="2 3">
    <name type="scientific">Herbiconiux ginsengi</name>
    <dbReference type="NCBI Taxonomy" id="381665"/>
    <lineage>
        <taxon>Bacteria</taxon>
        <taxon>Bacillati</taxon>
        <taxon>Actinomycetota</taxon>
        <taxon>Actinomycetes</taxon>
        <taxon>Micrococcales</taxon>
        <taxon>Microbacteriaceae</taxon>
        <taxon>Herbiconiux</taxon>
    </lineage>
</organism>
<name>A0A1H3KNN4_9MICO</name>